<feature type="compositionally biased region" description="Basic and acidic residues" evidence="2">
    <location>
        <begin position="30"/>
        <end position="41"/>
    </location>
</feature>
<dbReference type="Proteomes" id="UP001146351">
    <property type="component" value="Unassembled WGS sequence"/>
</dbReference>
<keyword evidence="1" id="KW-0378">Hydrolase</keyword>
<dbReference type="PANTHER" id="PTHR31956">
    <property type="entry name" value="NON-SPECIFIC PHOSPHOLIPASE C4-RELATED"/>
    <property type="match status" value="1"/>
</dbReference>
<dbReference type="PANTHER" id="PTHR31956:SF24">
    <property type="entry name" value="PHOSPHOESTERASE SUPERFAMILY PROTEIN (AFU_ORTHOLOGUE AFUA_1G17590)"/>
    <property type="match status" value="1"/>
</dbReference>
<dbReference type="EMBL" id="JAPQKO010000005">
    <property type="protein sequence ID" value="KAJ5162465.1"/>
    <property type="molecule type" value="Genomic_DNA"/>
</dbReference>
<comment type="caution">
    <text evidence="4">The sequence shown here is derived from an EMBL/GenBank/DDBJ whole genome shotgun (WGS) entry which is preliminary data.</text>
</comment>
<dbReference type="AlphaFoldDB" id="A0A9W9I4T8"/>
<protein>
    <recommendedName>
        <fullName evidence="6">Phosphoesterase</fullName>
    </recommendedName>
</protein>
<evidence type="ECO:0008006" key="6">
    <source>
        <dbReference type="Google" id="ProtNLM"/>
    </source>
</evidence>
<dbReference type="Gene3D" id="3.40.720.10">
    <property type="entry name" value="Alkaline Phosphatase, subunit A"/>
    <property type="match status" value="2"/>
</dbReference>
<feature type="signal peptide" evidence="3">
    <location>
        <begin position="1"/>
        <end position="21"/>
    </location>
</feature>
<evidence type="ECO:0000256" key="1">
    <source>
        <dbReference type="ARBA" id="ARBA00022801"/>
    </source>
</evidence>
<dbReference type="GO" id="GO:0016788">
    <property type="term" value="F:hydrolase activity, acting on ester bonds"/>
    <property type="evidence" value="ECO:0007669"/>
    <property type="project" value="InterPro"/>
</dbReference>
<dbReference type="InterPro" id="IPR017850">
    <property type="entry name" value="Alkaline_phosphatase_core_sf"/>
</dbReference>
<organism evidence="4 5">
    <name type="scientific">Penicillium capsulatum</name>
    <dbReference type="NCBI Taxonomy" id="69766"/>
    <lineage>
        <taxon>Eukaryota</taxon>
        <taxon>Fungi</taxon>
        <taxon>Dikarya</taxon>
        <taxon>Ascomycota</taxon>
        <taxon>Pezizomycotina</taxon>
        <taxon>Eurotiomycetes</taxon>
        <taxon>Eurotiomycetidae</taxon>
        <taxon>Eurotiales</taxon>
        <taxon>Aspergillaceae</taxon>
        <taxon>Penicillium</taxon>
    </lineage>
</organism>
<feature type="region of interest" description="Disordered" evidence="2">
    <location>
        <begin position="28"/>
        <end position="70"/>
    </location>
</feature>
<keyword evidence="5" id="KW-1185">Reference proteome</keyword>
<gene>
    <name evidence="4" type="ORF">N7492_007857</name>
</gene>
<reference evidence="4" key="1">
    <citation type="submission" date="2022-11" db="EMBL/GenBank/DDBJ databases">
        <authorList>
            <person name="Petersen C."/>
        </authorList>
    </citation>
    <scope>NUCLEOTIDE SEQUENCE</scope>
    <source>
        <strain evidence="4">IBT 21917</strain>
    </source>
</reference>
<reference evidence="4" key="2">
    <citation type="journal article" date="2023" name="IMA Fungus">
        <title>Comparative genomic study of the Penicillium genus elucidates a diverse pangenome and 15 lateral gene transfer events.</title>
        <authorList>
            <person name="Petersen C."/>
            <person name="Sorensen T."/>
            <person name="Nielsen M.R."/>
            <person name="Sondergaard T.E."/>
            <person name="Sorensen J.L."/>
            <person name="Fitzpatrick D.A."/>
            <person name="Frisvad J.C."/>
            <person name="Nielsen K.L."/>
        </authorList>
    </citation>
    <scope>NUCLEOTIDE SEQUENCE</scope>
    <source>
        <strain evidence="4">IBT 21917</strain>
    </source>
</reference>
<feature type="chain" id="PRO_5040996362" description="Phosphoesterase" evidence="3">
    <location>
        <begin position="22"/>
        <end position="520"/>
    </location>
</feature>
<sequence length="520" mass="58046">MHFDSSFLVALLAYSAIQVAALPQPPLPDVVDKGGDGDLHTPDSLGLGKAKHDEQATHPKRSPNPDDVSPLEYVVDAVKDGVTKKPAHGAGSDESIKNMKKHIKKVVVLVMENRSLDNILGGQTLEGLDNPINNKGDPFCNYHDVDDKSGRKTCAEPKEKDSILQDPNHSVSGNNMEFYGTFTPDNDDIQSGKLKPKMNGFVQEQLRLHDDSDANNTELASEVMSYYPEKHVPVLTKLVKEYCTFNRWFSSFPGPTAPNRAFIVSGTSRGRGDNNDDFDADTHGLTHMSIFEALGKADRSWKNYYVDSSEQMVDAWYFDWVFKSGNDKKAVHIKEFYADAKAGKLPDFSYIEPSCCGDGTNSMHPTGRVSDGEEFIRDVYQALRASPQWDQTLFVLTFDETGGFHDHVPPPTVGRPDYVEYEETTPNDEKYTFKFDRLGGRVPTLLISPWVAKGKVVQDGTDRNGTSVPYSATSLLRTLGYLWDFQPFNHRIHDSPSFDHLILSEKRDTPESLPKPASFK</sequence>
<evidence type="ECO:0000313" key="5">
    <source>
        <dbReference type="Proteomes" id="UP001146351"/>
    </source>
</evidence>
<proteinExistence type="predicted"/>
<accession>A0A9W9I4T8</accession>
<dbReference type="SUPFAM" id="SSF53649">
    <property type="entry name" value="Alkaline phosphatase-like"/>
    <property type="match status" value="1"/>
</dbReference>
<dbReference type="Pfam" id="PF04185">
    <property type="entry name" value="Phosphoesterase"/>
    <property type="match status" value="1"/>
</dbReference>
<name>A0A9W9I4T8_9EURO</name>
<dbReference type="OrthoDB" id="5135119at2759"/>
<dbReference type="InterPro" id="IPR007312">
    <property type="entry name" value="Phosphoesterase"/>
</dbReference>
<evidence type="ECO:0000256" key="3">
    <source>
        <dbReference type="SAM" id="SignalP"/>
    </source>
</evidence>
<evidence type="ECO:0000313" key="4">
    <source>
        <dbReference type="EMBL" id="KAJ5162465.1"/>
    </source>
</evidence>
<keyword evidence="3" id="KW-0732">Signal</keyword>
<evidence type="ECO:0000256" key="2">
    <source>
        <dbReference type="SAM" id="MobiDB-lite"/>
    </source>
</evidence>
<dbReference type="GO" id="GO:0009395">
    <property type="term" value="P:phospholipid catabolic process"/>
    <property type="evidence" value="ECO:0007669"/>
    <property type="project" value="TreeGrafter"/>
</dbReference>